<accession>A0A835B139</accession>
<dbReference type="EMBL" id="JACEFO010002102">
    <property type="protein sequence ID" value="KAF8683670.1"/>
    <property type="molecule type" value="Genomic_DNA"/>
</dbReference>
<proteinExistence type="predicted"/>
<protein>
    <submittedName>
        <fullName evidence="1">Uncharacterized protein</fullName>
    </submittedName>
</protein>
<sequence length="119" mass="13848">MQLLYAKLWLMFGCYLRRQTYDDQGPSGCLPRWRSVSREMAAEESGIGGQLRSSGGKKTIKEMDQSLVASLVKDIKEEGSQLHDFQVVKMTRHFLRTNRQRLFTFTTFRYVKGKQPPLR</sequence>
<evidence type="ECO:0000313" key="2">
    <source>
        <dbReference type="Proteomes" id="UP000636709"/>
    </source>
</evidence>
<gene>
    <name evidence="1" type="ORF">HU200_044599</name>
</gene>
<keyword evidence="2" id="KW-1185">Reference proteome</keyword>
<evidence type="ECO:0000313" key="1">
    <source>
        <dbReference type="EMBL" id="KAF8683670.1"/>
    </source>
</evidence>
<reference evidence="1" key="1">
    <citation type="submission" date="2020-07" db="EMBL/GenBank/DDBJ databases">
        <title>Genome sequence and genetic diversity analysis of an under-domesticated orphan crop, white fonio (Digitaria exilis).</title>
        <authorList>
            <person name="Bennetzen J.L."/>
            <person name="Chen S."/>
            <person name="Ma X."/>
            <person name="Wang X."/>
            <person name="Yssel A.E.J."/>
            <person name="Chaluvadi S.R."/>
            <person name="Johnson M."/>
            <person name="Gangashetty P."/>
            <person name="Hamidou F."/>
            <person name="Sanogo M.D."/>
            <person name="Zwaenepoel A."/>
            <person name="Wallace J."/>
            <person name="Van De Peer Y."/>
            <person name="Van Deynze A."/>
        </authorList>
    </citation>
    <scope>NUCLEOTIDE SEQUENCE</scope>
    <source>
        <tissue evidence="1">Leaves</tissue>
    </source>
</reference>
<comment type="caution">
    <text evidence="1">The sequence shown here is derived from an EMBL/GenBank/DDBJ whole genome shotgun (WGS) entry which is preliminary data.</text>
</comment>
<organism evidence="1 2">
    <name type="scientific">Digitaria exilis</name>
    <dbReference type="NCBI Taxonomy" id="1010633"/>
    <lineage>
        <taxon>Eukaryota</taxon>
        <taxon>Viridiplantae</taxon>
        <taxon>Streptophyta</taxon>
        <taxon>Embryophyta</taxon>
        <taxon>Tracheophyta</taxon>
        <taxon>Spermatophyta</taxon>
        <taxon>Magnoliopsida</taxon>
        <taxon>Liliopsida</taxon>
        <taxon>Poales</taxon>
        <taxon>Poaceae</taxon>
        <taxon>PACMAD clade</taxon>
        <taxon>Panicoideae</taxon>
        <taxon>Panicodae</taxon>
        <taxon>Paniceae</taxon>
        <taxon>Anthephorinae</taxon>
        <taxon>Digitaria</taxon>
    </lineage>
</organism>
<dbReference type="Proteomes" id="UP000636709">
    <property type="component" value="Unassembled WGS sequence"/>
</dbReference>
<name>A0A835B139_9POAL</name>
<dbReference type="AlphaFoldDB" id="A0A835B139"/>